<protein>
    <submittedName>
        <fullName evidence="2">Uncharacterized protein</fullName>
    </submittedName>
</protein>
<evidence type="ECO:0000256" key="1">
    <source>
        <dbReference type="SAM" id="MobiDB-lite"/>
    </source>
</evidence>
<name>A0A858RH14_9BACT</name>
<accession>A0A858RH14</accession>
<dbReference type="Proteomes" id="UP000501812">
    <property type="component" value="Chromosome"/>
</dbReference>
<dbReference type="KEGG" id="luo:HHL09_08410"/>
<evidence type="ECO:0000313" key="3">
    <source>
        <dbReference type="Proteomes" id="UP000501812"/>
    </source>
</evidence>
<feature type="region of interest" description="Disordered" evidence="1">
    <location>
        <begin position="55"/>
        <end position="89"/>
    </location>
</feature>
<proteinExistence type="predicted"/>
<reference evidence="2 3" key="1">
    <citation type="submission" date="2020-04" db="EMBL/GenBank/DDBJ databases">
        <title>Luteolibacter sp. G-1-1-1 isolated from soil.</title>
        <authorList>
            <person name="Dahal R.H."/>
        </authorList>
    </citation>
    <scope>NUCLEOTIDE SEQUENCE [LARGE SCALE GENOMIC DNA]</scope>
    <source>
        <strain evidence="2 3">G-1-1-1</strain>
    </source>
</reference>
<organism evidence="2 3">
    <name type="scientific">Luteolibacter luteus</name>
    <dbReference type="NCBI Taxonomy" id="2728835"/>
    <lineage>
        <taxon>Bacteria</taxon>
        <taxon>Pseudomonadati</taxon>
        <taxon>Verrucomicrobiota</taxon>
        <taxon>Verrucomicrobiia</taxon>
        <taxon>Verrucomicrobiales</taxon>
        <taxon>Verrucomicrobiaceae</taxon>
        <taxon>Luteolibacter</taxon>
    </lineage>
</organism>
<keyword evidence="3" id="KW-1185">Reference proteome</keyword>
<dbReference type="AlphaFoldDB" id="A0A858RH14"/>
<feature type="compositionally biased region" description="Basic and acidic residues" evidence="1">
    <location>
        <begin position="59"/>
        <end position="85"/>
    </location>
</feature>
<dbReference type="RefSeq" id="WP_169454121.1">
    <property type="nucleotide sequence ID" value="NZ_CP051774.1"/>
</dbReference>
<dbReference type="EMBL" id="CP051774">
    <property type="protein sequence ID" value="QJE95808.1"/>
    <property type="molecule type" value="Genomic_DNA"/>
</dbReference>
<sequence length="259" mass="27498">MANVFAILSAIALAAAAFLAFKNKEAYENEISARKTEQDRLATSTAKHESLVADFDETASTRKTAEEETVGLREKETAETKKNNDVETQVSAKKTEADGNAAKITSIQEQLKEIGDIEGLVGKLQRTKADIEEFDLSIATTEAKLADMTSEKTRTEGVIGGYTVKNSNYSNKHSFFSSTRVGSVYPSYGFVTLPIGNTAGVVSGSTLDVIRGGAVIGKLRVRSVESGRAAAEIIPDSVAQDVTISVGDRVVPGAEAAAK</sequence>
<evidence type="ECO:0000313" key="2">
    <source>
        <dbReference type="EMBL" id="QJE95808.1"/>
    </source>
</evidence>
<gene>
    <name evidence="2" type="ORF">HHL09_08410</name>
</gene>